<reference evidence="9 10" key="1">
    <citation type="submission" date="2019-03" db="EMBL/GenBank/DDBJ databases">
        <title>Complete genome sequence of Ferrigenium kumadai strain An22, a microaerophilic iron-oxidizing bacterium isolated from a paddy field soil.</title>
        <authorList>
            <person name="Watanabe T."/>
            <person name="Asakawa S."/>
        </authorList>
    </citation>
    <scope>NUCLEOTIDE SEQUENCE [LARGE SCALE GENOMIC DNA]</scope>
    <source>
        <strain evidence="9 10">An22</strain>
    </source>
</reference>
<dbReference type="Gene3D" id="1.10.8.640">
    <property type="entry name" value="Cytochrome C biogenesis protein"/>
    <property type="match status" value="1"/>
</dbReference>
<dbReference type="EMBL" id="AP019536">
    <property type="protein sequence ID" value="BBI99643.1"/>
    <property type="molecule type" value="Genomic_DNA"/>
</dbReference>
<dbReference type="InterPro" id="IPR005616">
    <property type="entry name" value="CcmH/CycL/Ccl2/NrfF_N"/>
</dbReference>
<evidence type="ECO:0000313" key="9">
    <source>
        <dbReference type="EMBL" id="BBI99643.1"/>
    </source>
</evidence>
<feature type="domain" description="CcmH/CycL/Ccl2/NrfF N-terminal" evidence="8">
    <location>
        <begin position="8"/>
        <end position="148"/>
    </location>
</feature>
<name>A0AAN1SYX0_9PROT</name>
<keyword evidence="7" id="KW-1133">Transmembrane helix</keyword>
<evidence type="ECO:0000259" key="8">
    <source>
        <dbReference type="Pfam" id="PF03918"/>
    </source>
</evidence>
<dbReference type="InterPro" id="IPR038297">
    <property type="entry name" value="CcmH/CycL/NrfF/Ccl2_sf"/>
</dbReference>
<keyword evidence="6 7" id="KW-0408">Iron</keyword>
<feature type="transmembrane region" description="Helical" evidence="7">
    <location>
        <begin position="104"/>
        <end position="122"/>
    </location>
</feature>
<evidence type="ECO:0000256" key="5">
    <source>
        <dbReference type="ARBA" id="ARBA00022748"/>
    </source>
</evidence>
<evidence type="ECO:0000256" key="4">
    <source>
        <dbReference type="ARBA" id="ARBA00022729"/>
    </source>
</evidence>
<comment type="function">
    <text evidence="7">Possible subunit of a heme lyase.</text>
</comment>
<dbReference type="Proteomes" id="UP001319121">
    <property type="component" value="Chromosome"/>
</dbReference>
<protein>
    <recommendedName>
        <fullName evidence="7">Cytochrome c-type biogenesis protein</fullName>
    </recommendedName>
</protein>
<dbReference type="GO" id="GO:0005886">
    <property type="term" value="C:plasma membrane"/>
    <property type="evidence" value="ECO:0007669"/>
    <property type="project" value="TreeGrafter"/>
</dbReference>
<accession>A0AAN1SYX0</accession>
<dbReference type="AlphaFoldDB" id="A0AAN1SYX0"/>
<keyword evidence="10" id="KW-1185">Reference proteome</keyword>
<keyword evidence="3 7" id="KW-0479">Metal-binding</keyword>
<comment type="similarity">
    <text evidence="1 7">Belongs to the CcmH/CycL/Ccl2/NrfF family.</text>
</comment>
<evidence type="ECO:0000256" key="3">
    <source>
        <dbReference type="ARBA" id="ARBA00022723"/>
    </source>
</evidence>
<keyword evidence="7" id="KW-0812">Transmembrane</keyword>
<keyword evidence="2 7" id="KW-0349">Heme</keyword>
<evidence type="ECO:0000256" key="1">
    <source>
        <dbReference type="ARBA" id="ARBA00010342"/>
    </source>
</evidence>
<dbReference type="KEGG" id="fku:FGKAn22_13360"/>
<dbReference type="PANTHER" id="PTHR47870:SF1">
    <property type="entry name" value="CYTOCHROME C-TYPE BIOGENESIS PROTEIN CCMH"/>
    <property type="match status" value="1"/>
</dbReference>
<evidence type="ECO:0000256" key="2">
    <source>
        <dbReference type="ARBA" id="ARBA00022617"/>
    </source>
</evidence>
<dbReference type="Pfam" id="PF03918">
    <property type="entry name" value="CcmH"/>
    <property type="match status" value="1"/>
</dbReference>
<organism evidence="9 10">
    <name type="scientific">Ferrigenium kumadai</name>
    <dbReference type="NCBI Taxonomy" id="1682490"/>
    <lineage>
        <taxon>Bacteria</taxon>
        <taxon>Pseudomonadati</taxon>
        <taxon>Pseudomonadota</taxon>
        <taxon>Betaproteobacteria</taxon>
        <taxon>Nitrosomonadales</taxon>
        <taxon>Gallionellaceae</taxon>
        <taxon>Ferrigenium</taxon>
    </lineage>
</organism>
<sequence length="163" mass="18337">MKKYLLILLFSLMPVFSYAGEAKDMAEDPVLEKRMIGLAEKLRCLVCQNESLASSHAELAEDLRREVREQMKLGKSDQEIIDYLVARYGDFVLYDPPVKKTTLLLWYGPFALLLIGGGVLVYQLRKRKGQIAEPELSAEEAQRAAALLNEPADTPNQPKDPQA</sequence>
<dbReference type="InterPro" id="IPR051263">
    <property type="entry name" value="C-type_cytochrome_biogenesis"/>
</dbReference>
<proteinExistence type="inferred from homology"/>
<dbReference type="RefSeq" id="WP_212784885.1">
    <property type="nucleotide sequence ID" value="NZ_AP019536.1"/>
</dbReference>
<evidence type="ECO:0000256" key="6">
    <source>
        <dbReference type="ARBA" id="ARBA00023004"/>
    </source>
</evidence>
<keyword evidence="4 7" id="KW-0732">Signal</keyword>
<keyword evidence="7" id="KW-0472">Membrane</keyword>
<dbReference type="GO" id="GO:0046872">
    <property type="term" value="F:metal ion binding"/>
    <property type="evidence" value="ECO:0007669"/>
    <property type="project" value="UniProtKB-KW"/>
</dbReference>
<dbReference type="CDD" id="cd16378">
    <property type="entry name" value="CcmH_N"/>
    <property type="match status" value="1"/>
</dbReference>
<evidence type="ECO:0000256" key="7">
    <source>
        <dbReference type="RuleBase" id="RU364112"/>
    </source>
</evidence>
<feature type="chain" id="PRO_5042667479" description="Cytochrome c-type biogenesis protein" evidence="7">
    <location>
        <begin position="20"/>
        <end position="163"/>
    </location>
</feature>
<keyword evidence="5" id="KW-0201">Cytochrome c-type biogenesis</keyword>
<evidence type="ECO:0000313" key="10">
    <source>
        <dbReference type="Proteomes" id="UP001319121"/>
    </source>
</evidence>
<gene>
    <name evidence="9" type="ORF">FGKAn22_13360</name>
</gene>
<dbReference type="GO" id="GO:0017004">
    <property type="term" value="P:cytochrome complex assembly"/>
    <property type="evidence" value="ECO:0007669"/>
    <property type="project" value="UniProtKB-KW"/>
</dbReference>
<feature type="signal peptide" evidence="7">
    <location>
        <begin position="1"/>
        <end position="19"/>
    </location>
</feature>
<dbReference type="PANTHER" id="PTHR47870">
    <property type="entry name" value="CYTOCHROME C-TYPE BIOGENESIS PROTEIN CCMH"/>
    <property type="match status" value="1"/>
</dbReference>
<dbReference type="FunFam" id="1.10.8.640:FF:000001">
    <property type="entry name" value="Cytochrome c-type biogenesis protein"/>
    <property type="match status" value="1"/>
</dbReference>